<evidence type="ECO:0000256" key="6">
    <source>
        <dbReference type="ARBA" id="ARBA00022741"/>
    </source>
</evidence>
<dbReference type="EC" id="6.3.2.13" evidence="12"/>
<dbReference type="NCBIfam" id="NF001124">
    <property type="entry name" value="PRK00139.1-2"/>
    <property type="match status" value="1"/>
</dbReference>
<evidence type="ECO:0000256" key="11">
    <source>
        <dbReference type="ARBA" id="ARBA00023316"/>
    </source>
</evidence>
<dbReference type="HAMAP" id="MF_00208">
    <property type="entry name" value="MurE"/>
    <property type="match status" value="1"/>
</dbReference>
<evidence type="ECO:0000256" key="13">
    <source>
        <dbReference type="RuleBase" id="RU004135"/>
    </source>
</evidence>
<feature type="short sequence motif" description="Meso-diaminopimelate recognition motif" evidence="12">
    <location>
        <begin position="404"/>
        <end position="407"/>
    </location>
</feature>
<proteinExistence type="inferred from homology"/>
<feature type="binding site" evidence="12">
    <location>
        <position position="460"/>
    </location>
    <ligand>
        <name>meso-2,6-diaminopimelate</name>
        <dbReference type="ChEBI" id="CHEBI:57791"/>
    </ligand>
</feature>
<dbReference type="OrthoDB" id="9800958at2"/>
<dbReference type="SUPFAM" id="SSF63418">
    <property type="entry name" value="MurE/MurF N-terminal domain"/>
    <property type="match status" value="1"/>
</dbReference>
<dbReference type="GO" id="GO:0008360">
    <property type="term" value="P:regulation of cell shape"/>
    <property type="evidence" value="ECO:0007669"/>
    <property type="project" value="UniProtKB-KW"/>
</dbReference>
<dbReference type="GO" id="GO:0051301">
    <property type="term" value="P:cell division"/>
    <property type="evidence" value="ECO:0007669"/>
    <property type="project" value="UniProtKB-KW"/>
</dbReference>
<keyword evidence="6 12" id="KW-0547">Nucleotide-binding</keyword>
<evidence type="ECO:0000256" key="2">
    <source>
        <dbReference type="ARBA" id="ARBA00005898"/>
    </source>
</evidence>
<name>A0A1H3JXI8_9FIRM</name>
<evidence type="ECO:0000259" key="15">
    <source>
        <dbReference type="Pfam" id="PF02875"/>
    </source>
</evidence>
<dbReference type="STRING" id="415015.SAMN05660462_00037"/>
<evidence type="ECO:0000256" key="5">
    <source>
        <dbReference type="ARBA" id="ARBA00022618"/>
    </source>
</evidence>
<reference evidence="17 18" key="1">
    <citation type="submission" date="2016-10" db="EMBL/GenBank/DDBJ databases">
        <authorList>
            <person name="de Groot N.N."/>
        </authorList>
    </citation>
    <scope>NUCLEOTIDE SEQUENCE [LARGE SCALE GENOMIC DNA]</scope>
    <source>
        <strain evidence="17 18">DSM 21650</strain>
    </source>
</reference>
<feature type="binding site" evidence="12">
    <location>
        <position position="187"/>
    </location>
    <ligand>
        <name>UDP-N-acetyl-alpha-D-muramoyl-L-alanyl-D-glutamate</name>
        <dbReference type="ChEBI" id="CHEBI:83900"/>
    </ligand>
</feature>
<evidence type="ECO:0000256" key="10">
    <source>
        <dbReference type="ARBA" id="ARBA00023306"/>
    </source>
</evidence>
<feature type="binding site" evidence="12">
    <location>
        <position position="30"/>
    </location>
    <ligand>
        <name>UDP-N-acetyl-alpha-D-muramoyl-L-alanyl-D-glutamate</name>
        <dbReference type="ChEBI" id="CHEBI:83900"/>
    </ligand>
</feature>
<dbReference type="GO" id="GO:0009252">
    <property type="term" value="P:peptidoglycan biosynthetic process"/>
    <property type="evidence" value="ECO:0007669"/>
    <property type="project" value="UniProtKB-UniRule"/>
</dbReference>
<dbReference type="InterPro" id="IPR018109">
    <property type="entry name" value="Folylpolyglutamate_synth_CS"/>
</dbReference>
<comment type="pathway">
    <text evidence="1 12 13">Cell wall biogenesis; peptidoglycan biosynthesis.</text>
</comment>
<dbReference type="SUPFAM" id="SSF53623">
    <property type="entry name" value="MurD-like peptide ligases, catalytic domain"/>
    <property type="match status" value="1"/>
</dbReference>
<evidence type="ECO:0000259" key="16">
    <source>
        <dbReference type="Pfam" id="PF08245"/>
    </source>
</evidence>
<keyword evidence="7 12" id="KW-0067">ATP-binding</keyword>
<keyword evidence="18" id="KW-1185">Reference proteome</keyword>
<feature type="binding site" evidence="12">
    <location>
        <position position="179"/>
    </location>
    <ligand>
        <name>UDP-N-acetyl-alpha-D-muramoyl-L-alanyl-D-glutamate</name>
        <dbReference type="ChEBI" id="CHEBI:83900"/>
    </ligand>
</feature>
<evidence type="ECO:0000256" key="9">
    <source>
        <dbReference type="ARBA" id="ARBA00022984"/>
    </source>
</evidence>
<dbReference type="PANTHER" id="PTHR23135">
    <property type="entry name" value="MUR LIGASE FAMILY MEMBER"/>
    <property type="match status" value="1"/>
</dbReference>
<comment type="function">
    <text evidence="12">Catalyzes the addition of meso-diaminopimelic acid to the nucleotide precursor UDP-N-acetylmuramoyl-L-alanyl-D-glutamate (UMAG) in the biosynthesis of bacterial cell-wall peptidoglycan.</text>
</comment>
<feature type="binding site" evidence="12">
    <location>
        <position position="151"/>
    </location>
    <ligand>
        <name>UDP-N-acetyl-alpha-D-muramoyl-L-alanyl-D-glutamate</name>
        <dbReference type="ChEBI" id="CHEBI:83900"/>
    </ligand>
</feature>
<gene>
    <name evidence="12" type="primary">murE</name>
    <name evidence="17" type="ORF">SAMN05660462_00037</name>
</gene>
<dbReference type="Pfam" id="PF02875">
    <property type="entry name" value="Mur_ligase_C"/>
    <property type="match status" value="1"/>
</dbReference>
<feature type="binding site" evidence="12">
    <location>
        <begin position="152"/>
        <end position="153"/>
    </location>
    <ligand>
        <name>UDP-N-acetyl-alpha-D-muramoyl-L-alanyl-D-glutamate</name>
        <dbReference type="ChEBI" id="CHEBI:83900"/>
    </ligand>
</feature>
<dbReference type="Pfam" id="PF08245">
    <property type="entry name" value="Mur_ligase_M"/>
    <property type="match status" value="1"/>
</dbReference>
<dbReference type="Gene3D" id="3.40.1390.10">
    <property type="entry name" value="MurE/MurF, N-terminal domain"/>
    <property type="match status" value="1"/>
</dbReference>
<dbReference type="NCBIfam" id="NF001126">
    <property type="entry name" value="PRK00139.1-4"/>
    <property type="match status" value="1"/>
</dbReference>
<evidence type="ECO:0000313" key="18">
    <source>
        <dbReference type="Proteomes" id="UP000198625"/>
    </source>
</evidence>
<evidence type="ECO:0000256" key="7">
    <source>
        <dbReference type="ARBA" id="ARBA00022840"/>
    </source>
</evidence>
<evidence type="ECO:0000256" key="1">
    <source>
        <dbReference type="ARBA" id="ARBA00004752"/>
    </source>
</evidence>
<dbReference type="InterPro" id="IPR004101">
    <property type="entry name" value="Mur_ligase_C"/>
</dbReference>
<dbReference type="EMBL" id="FNQE01000001">
    <property type="protein sequence ID" value="SDY44038.1"/>
    <property type="molecule type" value="Genomic_DNA"/>
</dbReference>
<dbReference type="InterPro" id="IPR035911">
    <property type="entry name" value="MurE/MurF_N"/>
</dbReference>
<keyword evidence="5 12" id="KW-0132">Cell division</keyword>
<dbReference type="UniPathway" id="UPA00219"/>
<feature type="domain" description="Mur ligase central" evidence="16">
    <location>
        <begin position="108"/>
        <end position="308"/>
    </location>
</feature>
<dbReference type="GO" id="GO:0005737">
    <property type="term" value="C:cytoplasm"/>
    <property type="evidence" value="ECO:0007669"/>
    <property type="project" value="UniProtKB-SubCell"/>
</dbReference>
<dbReference type="PROSITE" id="PS01011">
    <property type="entry name" value="FOLYLPOLYGLU_SYNT_1"/>
    <property type="match status" value="1"/>
</dbReference>
<feature type="binding site" evidence="12">
    <location>
        <begin position="404"/>
        <end position="407"/>
    </location>
    <ligand>
        <name>meso-2,6-diaminopimelate</name>
        <dbReference type="ChEBI" id="CHEBI:57791"/>
    </ligand>
</feature>
<feature type="modified residue" description="N6-carboxylysine" evidence="12">
    <location>
        <position position="219"/>
    </location>
</feature>
<dbReference type="Gene3D" id="3.40.1190.10">
    <property type="entry name" value="Mur-like, catalytic domain"/>
    <property type="match status" value="1"/>
</dbReference>
<dbReference type="GO" id="GO:0000287">
    <property type="term" value="F:magnesium ion binding"/>
    <property type="evidence" value="ECO:0007669"/>
    <property type="project" value="UniProtKB-UniRule"/>
</dbReference>
<keyword evidence="8 12" id="KW-0133">Cell shape</keyword>
<dbReference type="InterPro" id="IPR013221">
    <property type="entry name" value="Mur_ligase_cen"/>
</dbReference>
<sequence length="485" mass="53729">MNLNRLVSELKAEEVIGETNIKITGIQYDSRKVVKGNVFVAINGFKVDGHDYIEHALDNGAIAIVVEKDVSISHDAVIIKVKDTRKALAKLSSEFYGNPSKKIELIGVTGTNGKTSITYIIDSILKMNNKKNGIIGTVGSFVDGTHIDTKNTTPESLELQRIFSKLVKADAYSCVMEVSSHSLELSRVENCDFNVGIFTNLTKEHLDYHQSIENYYNAKKKLFYMTSKCNIINIDDKYGRKLIKEISTLDTPLLTYGIEYESDIYATDIVYSATGVIFSLNTPKGNIKVNMNIPGKFTIYNGLAAASCAYAYGIDLNDIKLGLEQIKGVKGRFEVIPTDKDFTVIIDFAHTADALEKILNVIDDFSEGRKIIVFGAGGDRDISKRTPMGEVAGTHCDLCIVTSDNPRTEDPQQIIDHIIEGIKKVNGDYIAIVDRKEAIEYAIKNSKPKDIILLAGKGHESYIIIGDTTFPFDERKIVLEALKTL</sequence>
<evidence type="ECO:0000256" key="4">
    <source>
        <dbReference type="ARBA" id="ARBA00022598"/>
    </source>
</evidence>
<dbReference type="SUPFAM" id="SSF53244">
    <property type="entry name" value="MurD-like peptide ligases, peptide-binding domain"/>
    <property type="match status" value="1"/>
</dbReference>
<protein>
    <recommendedName>
        <fullName evidence="12">UDP-N-acetylmuramoyl-L-alanyl-D-glutamate--2,6-diaminopimelate ligase</fullName>
        <ecNumber evidence="12">6.3.2.13</ecNumber>
    </recommendedName>
    <alternativeName>
        <fullName evidence="12">Meso-A2pm-adding enzyme</fullName>
    </alternativeName>
    <alternativeName>
        <fullName evidence="12">Meso-diaminopimelate-adding enzyme</fullName>
    </alternativeName>
    <alternativeName>
        <fullName evidence="12">UDP-MurNAc-L-Ala-D-Glu:meso-diaminopimelate ligase</fullName>
    </alternativeName>
    <alternativeName>
        <fullName evidence="12">UDP-MurNAc-tripeptide synthetase</fullName>
    </alternativeName>
    <alternativeName>
        <fullName evidence="12">UDP-N-acetylmuramyl-tripeptide synthetase</fullName>
    </alternativeName>
</protein>
<keyword evidence="10 12" id="KW-0131">Cell cycle</keyword>
<evidence type="ECO:0000259" key="14">
    <source>
        <dbReference type="Pfam" id="PF01225"/>
    </source>
</evidence>
<feature type="domain" description="Mur ligase C-terminal" evidence="15">
    <location>
        <begin position="331"/>
        <end position="458"/>
    </location>
</feature>
<keyword evidence="9 12" id="KW-0573">Peptidoglycan synthesis</keyword>
<dbReference type="AlphaFoldDB" id="A0A1H3JXI8"/>
<dbReference type="NCBIfam" id="TIGR01085">
    <property type="entry name" value="murE"/>
    <property type="match status" value="1"/>
</dbReference>
<comment type="cofactor">
    <cofactor evidence="12">
        <name>Mg(2+)</name>
        <dbReference type="ChEBI" id="CHEBI:18420"/>
    </cofactor>
</comment>
<feature type="binding site" evidence="12">
    <location>
        <begin position="110"/>
        <end position="116"/>
    </location>
    <ligand>
        <name>ATP</name>
        <dbReference type="ChEBI" id="CHEBI:30616"/>
    </ligand>
</feature>
<keyword evidence="12" id="KW-0460">Magnesium</keyword>
<comment type="caution">
    <text evidence="12">Lacks conserved residue(s) required for the propagation of feature annotation.</text>
</comment>
<dbReference type="Pfam" id="PF01225">
    <property type="entry name" value="Mur_ligase"/>
    <property type="match status" value="1"/>
</dbReference>
<accession>A0A1H3JXI8</accession>
<feature type="binding site" evidence="12">
    <location>
        <position position="456"/>
    </location>
    <ligand>
        <name>meso-2,6-diaminopimelate</name>
        <dbReference type="ChEBI" id="CHEBI:57791"/>
    </ligand>
</feature>
<comment type="similarity">
    <text evidence="2 12">Belongs to the MurCDEF family. MurE subfamily.</text>
</comment>
<dbReference type="GO" id="GO:0071555">
    <property type="term" value="P:cell wall organization"/>
    <property type="evidence" value="ECO:0007669"/>
    <property type="project" value="UniProtKB-KW"/>
</dbReference>
<dbReference type="InterPro" id="IPR005761">
    <property type="entry name" value="UDP-N-AcMur-Glu-dNH2Pim_ligase"/>
</dbReference>
<evidence type="ECO:0000256" key="8">
    <source>
        <dbReference type="ARBA" id="ARBA00022960"/>
    </source>
</evidence>
<keyword evidence="11 12" id="KW-0961">Cell wall biogenesis/degradation</keyword>
<organism evidence="17 18">
    <name type="scientific">Proteiniborus ethanoligenes</name>
    <dbReference type="NCBI Taxonomy" id="415015"/>
    <lineage>
        <taxon>Bacteria</taxon>
        <taxon>Bacillati</taxon>
        <taxon>Bacillota</taxon>
        <taxon>Clostridia</taxon>
        <taxon>Eubacteriales</taxon>
        <taxon>Proteiniborus</taxon>
    </lineage>
</organism>
<dbReference type="InterPro" id="IPR000713">
    <property type="entry name" value="Mur_ligase_N"/>
</dbReference>
<dbReference type="RefSeq" id="WP_091725563.1">
    <property type="nucleotide sequence ID" value="NZ_FNQE01000001.1"/>
</dbReference>
<dbReference type="InterPro" id="IPR036565">
    <property type="entry name" value="Mur-like_cat_sf"/>
</dbReference>
<dbReference type="Proteomes" id="UP000198625">
    <property type="component" value="Unassembled WGS sequence"/>
</dbReference>
<dbReference type="PANTHER" id="PTHR23135:SF4">
    <property type="entry name" value="UDP-N-ACETYLMURAMOYL-L-ALANYL-D-GLUTAMATE--2,6-DIAMINOPIMELATE LIGASE MURE HOMOLOG, CHLOROPLASTIC"/>
    <property type="match status" value="1"/>
</dbReference>
<feature type="domain" description="Mur ligase N-terminal catalytic" evidence="14">
    <location>
        <begin position="22"/>
        <end position="96"/>
    </location>
</feature>
<keyword evidence="4 12" id="KW-0436">Ligase</keyword>
<dbReference type="GO" id="GO:0005524">
    <property type="term" value="F:ATP binding"/>
    <property type="evidence" value="ECO:0007669"/>
    <property type="project" value="UniProtKB-UniRule"/>
</dbReference>
<comment type="subcellular location">
    <subcellularLocation>
        <location evidence="12 13">Cytoplasm</location>
    </subcellularLocation>
</comment>
<evidence type="ECO:0000313" key="17">
    <source>
        <dbReference type="EMBL" id="SDY44038.1"/>
    </source>
</evidence>
<dbReference type="GO" id="GO:0008765">
    <property type="term" value="F:UDP-N-acetylmuramoylalanyl-D-glutamate-2,6-diaminopimelate ligase activity"/>
    <property type="evidence" value="ECO:0007669"/>
    <property type="project" value="UniProtKB-UniRule"/>
</dbReference>
<comment type="PTM">
    <text evidence="12">Carboxylation is probably crucial for Mg(2+) binding and, consequently, for the gamma-phosphate positioning of ATP.</text>
</comment>
<evidence type="ECO:0000256" key="3">
    <source>
        <dbReference type="ARBA" id="ARBA00022490"/>
    </source>
</evidence>
<feature type="binding site" evidence="12">
    <location>
        <position position="380"/>
    </location>
    <ligand>
        <name>meso-2,6-diaminopimelate</name>
        <dbReference type="ChEBI" id="CHEBI:57791"/>
    </ligand>
</feature>
<comment type="catalytic activity">
    <reaction evidence="12">
        <text>UDP-N-acetyl-alpha-D-muramoyl-L-alanyl-D-glutamate + meso-2,6-diaminopimelate + ATP = UDP-N-acetyl-alpha-D-muramoyl-L-alanyl-gamma-D-glutamyl-meso-2,6-diaminopimelate + ADP + phosphate + H(+)</text>
        <dbReference type="Rhea" id="RHEA:23676"/>
        <dbReference type="ChEBI" id="CHEBI:15378"/>
        <dbReference type="ChEBI" id="CHEBI:30616"/>
        <dbReference type="ChEBI" id="CHEBI:43474"/>
        <dbReference type="ChEBI" id="CHEBI:57791"/>
        <dbReference type="ChEBI" id="CHEBI:83900"/>
        <dbReference type="ChEBI" id="CHEBI:83905"/>
        <dbReference type="ChEBI" id="CHEBI:456216"/>
        <dbReference type="EC" id="6.3.2.13"/>
    </reaction>
</comment>
<dbReference type="Gene3D" id="3.90.190.20">
    <property type="entry name" value="Mur ligase, C-terminal domain"/>
    <property type="match status" value="1"/>
</dbReference>
<keyword evidence="3 12" id="KW-0963">Cytoplasm</keyword>
<dbReference type="InterPro" id="IPR036615">
    <property type="entry name" value="Mur_ligase_C_dom_sf"/>
</dbReference>
<evidence type="ECO:0000256" key="12">
    <source>
        <dbReference type="HAMAP-Rule" id="MF_00208"/>
    </source>
</evidence>
<dbReference type="GO" id="GO:0004326">
    <property type="term" value="F:tetrahydrofolylpolyglutamate synthase activity"/>
    <property type="evidence" value="ECO:0007669"/>
    <property type="project" value="InterPro"/>
</dbReference>